<organism evidence="2 3">
    <name type="scientific">Romanomermis culicivorax</name>
    <name type="common">Nematode worm</name>
    <dbReference type="NCBI Taxonomy" id="13658"/>
    <lineage>
        <taxon>Eukaryota</taxon>
        <taxon>Metazoa</taxon>
        <taxon>Ecdysozoa</taxon>
        <taxon>Nematoda</taxon>
        <taxon>Enoplea</taxon>
        <taxon>Dorylaimia</taxon>
        <taxon>Mermithida</taxon>
        <taxon>Mermithoidea</taxon>
        <taxon>Mermithidae</taxon>
        <taxon>Romanomermis</taxon>
    </lineage>
</organism>
<keyword evidence="1" id="KW-0472">Membrane</keyword>
<accession>A0A915JNV3</accession>
<dbReference type="AlphaFoldDB" id="A0A915JNV3"/>
<evidence type="ECO:0000313" key="3">
    <source>
        <dbReference type="WBParaSite" id="nRc.2.0.1.t27778-RA"/>
    </source>
</evidence>
<reference evidence="3" key="1">
    <citation type="submission" date="2022-11" db="UniProtKB">
        <authorList>
            <consortium name="WormBaseParasite"/>
        </authorList>
    </citation>
    <scope>IDENTIFICATION</scope>
</reference>
<keyword evidence="1" id="KW-1133">Transmembrane helix</keyword>
<protein>
    <submittedName>
        <fullName evidence="3">Uncharacterized protein</fullName>
    </submittedName>
</protein>
<keyword evidence="1" id="KW-0812">Transmembrane</keyword>
<sequence length="166" mass="19576">MIDGKKNLSKIISTKPYFHRLFVRRLIVFTLIKFLINDFMMINSILDHDHIPSIHDRNQTLSIRGPDYFSAMANHDRFLIYKKKENFSHKPSFSSKFILFSDLSWAKSSSKSKRNFLINVHSLTLVILFDRLAELEIDVSIKIDFRGLGDEADEKFNDDEPRKEFF</sequence>
<proteinExistence type="predicted"/>
<name>A0A915JNV3_ROMCU</name>
<evidence type="ECO:0000256" key="1">
    <source>
        <dbReference type="SAM" id="Phobius"/>
    </source>
</evidence>
<dbReference type="WBParaSite" id="nRc.2.0.1.t27778-RA">
    <property type="protein sequence ID" value="nRc.2.0.1.t27778-RA"/>
    <property type="gene ID" value="nRc.2.0.1.g27778"/>
</dbReference>
<dbReference type="Proteomes" id="UP000887565">
    <property type="component" value="Unplaced"/>
</dbReference>
<feature type="transmembrane region" description="Helical" evidence="1">
    <location>
        <begin position="21"/>
        <end position="42"/>
    </location>
</feature>
<keyword evidence="2" id="KW-1185">Reference proteome</keyword>
<evidence type="ECO:0000313" key="2">
    <source>
        <dbReference type="Proteomes" id="UP000887565"/>
    </source>
</evidence>